<evidence type="ECO:0000256" key="1">
    <source>
        <dbReference type="ARBA" id="ARBA00023118"/>
    </source>
</evidence>
<proteinExistence type="predicted"/>
<reference evidence="3 4" key="1">
    <citation type="submission" date="2020-11" db="EMBL/GenBank/DDBJ databases">
        <title>Genomic insight of Alicyclobacillus mali FL 18 reveals a new arsenic-resistant strain, with potential in environmental biotechnology.</title>
        <authorList>
            <person name="Fiorentino G."/>
            <person name="Gallo G."/>
            <person name="Aulitto M."/>
        </authorList>
    </citation>
    <scope>NUCLEOTIDE SEQUENCE [LARGE SCALE GENOMIC DNA]</scope>
    <source>
        <strain evidence="3 4">FL 18</strain>
    </source>
</reference>
<dbReference type="NCBIfam" id="TIGR02580">
    <property type="entry name" value="cas_RAMP_Cmr4"/>
    <property type="match status" value="1"/>
</dbReference>
<dbReference type="PANTHER" id="PTHR36700:SF1">
    <property type="entry name" value="CRISPR SYSTEM CMR SUBUNIT CMR4"/>
    <property type="match status" value="1"/>
</dbReference>
<evidence type="ECO:0000259" key="2">
    <source>
        <dbReference type="Pfam" id="PF03787"/>
    </source>
</evidence>
<evidence type="ECO:0000313" key="3">
    <source>
        <dbReference type="EMBL" id="MBF8379036.1"/>
    </source>
</evidence>
<name>A0ABS0F712_9BACL</name>
<sequence>MTVIQSYWVYAYSPIHVGAGQGTGFVDLPVVREKVTGWPYLPGTSIKGVLRDEWERKCRQKGTPEQDGLREVQRVFGTQERAGIATFTDARLVCLPVASMIGTYAYVTCPLILQRLARDMALTGVEIPALSRAVETDRALVSNSSKLAFTFPSNPEPSLYLLDFCLKSENCDVTTSIGRRIAEILFDDEDWRQTFVDRFVVVHDQLFQFFSEHGTQVDAHIRMGDNGTVAQGALWYEESLPPESVLVGLVSVDDPRREEGSDLASPFRGRVVTQIGGNATTGCGQSLLIFGPERAVD</sequence>
<accession>A0ABS0F712</accession>
<dbReference type="Pfam" id="PF03787">
    <property type="entry name" value="RAMPs"/>
    <property type="match status" value="1"/>
</dbReference>
<organism evidence="3 4">
    <name type="scientific">Alicyclobacillus mali</name>
    <name type="common">ex Roth et al. 2021</name>
    <dbReference type="NCBI Taxonomy" id="1123961"/>
    <lineage>
        <taxon>Bacteria</taxon>
        <taxon>Bacillati</taxon>
        <taxon>Bacillota</taxon>
        <taxon>Bacilli</taxon>
        <taxon>Bacillales</taxon>
        <taxon>Alicyclobacillaceae</taxon>
        <taxon>Alicyclobacillus</taxon>
    </lineage>
</organism>
<gene>
    <name evidence="3" type="primary">cmr4</name>
    <name evidence="3" type="ORF">IW967_14385</name>
</gene>
<dbReference type="InterPro" id="IPR005537">
    <property type="entry name" value="RAMP_III_fam"/>
</dbReference>
<protein>
    <submittedName>
        <fullName evidence="3">Type III-B CRISPR module RAMP protein Cmr4</fullName>
    </submittedName>
</protein>
<dbReference type="Proteomes" id="UP000642910">
    <property type="component" value="Unassembled WGS sequence"/>
</dbReference>
<comment type="caution">
    <text evidence="3">The sequence shown here is derived from an EMBL/GenBank/DDBJ whole genome shotgun (WGS) entry which is preliminary data.</text>
</comment>
<dbReference type="EMBL" id="JADPKZ010000048">
    <property type="protein sequence ID" value="MBF8379036.1"/>
    <property type="molecule type" value="Genomic_DNA"/>
</dbReference>
<dbReference type="PANTHER" id="PTHR36700">
    <property type="entry name" value="CRISPR SYSTEM CMR SUBUNIT CMR4"/>
    <property type="match status" value="1"/>
</dbReference>
<evidence type="ECO:0000313" key="4">
    <source>
        <dbReference type="Proteomes" id="UP000642910"/>
    </source>
</evidence>
<dbReference type="RefSeq" id="WP_067845432.1">
    <property type="nucleotide sequence ID" value="NZ_JADPKZ010000048.1"/>
</dbReference>
<keyword evidence="1" id="KW-0051">Antiviral defense</keyword>
<dbReference type="InterPro" id="IPR013410">
    <property type="entry name" value="CRISPR-assoc_RAMP_Cmr4"/>
</dbReference>
<feature type="domain" description="CRISPR type III-associated protein" evidence="2">
    <location>
        <begin position="13"/>
        <end position="285"/>
    </location>
</feature>
<keyword evidence="4" id="KW-1185">Reference proteome</keyword>